<dbReference type="AlphaFoldDB" id="A0A091KC60"/>
<keyword evidence="3" id="KW-1185">Reference proteome</keyword>
<dbReference type="PANTHER" id="PTHR21444">
    <property type="entry name" value="COILED-COIL DOMAIN-CONTAINING PROTEIN 180"/>
    <property type="match status" value="1"/>
</dbReference>
<accession>A0A091KC60</accession>
<dbReference type="Proteomes" id="UP000053330">
    <property type="component" value="Unassembled WGS sequence"/>
</dbReference>
<dbReference type="InterPro" id="IPR027914">
    <property type="entry name" value="DUF4456"/>
</dbReference>
<evidence type="ECO:0000313" key="2">
    <source>
        <dbReference type="EMBL" id="KFP37667.1"/>
    </source>
</evidence>
<proteinExistence type="predicted"/>
<reference evidence="2 3" key="1">
    <citation type="submission" date="2014-04" db="EMBL/GenBank/DDBJ databases">
        <title>Genome evolution of avian class.</title>
        <authorList>
            <person name="Zhang G."/>
            <person name="Li C."/>
        </authorList>
    </citation>
    <scope>NUCLEOTIDE SEQUENCE [LARGE SCALE GENOMIC DNA]</scope>
    <source>
        <strain evidence="2">BGI_N324</strain>
    </source>
</reference>
<name>A0A091KC60_9AVES</name>
<dbReference type="PANTHER" id="PTHR21444:SF14">
    <property type="entry name" value="COILED-COIL DOMAIN-CONTAINING PROTEIN 180"/>
    <property type="match status" value="1"/>
</dbReference>
<sequence>MPEDLPETFEDCAELFGQKLLSYQSQTDDYYNSCLIELQKQLKLFEKEFPYVSQLAVEGLLKEHEQKLSYSTGQIWQRFKKQLEDWENVKAVHKNQLHPSLGHPDNLPQLDALCQEEIKRQKDQADGIRLNIQMLQDCAAECAQNFVSALAALTEKLLLELDESITIDDVQVASK</sequence>
<evidence type="ECO:0000313" key="3">
    <source>
        <dbReference type="Proteomes" id="UP000053330"/>
    </source>
</evidence>
<evidence type="ECO:0000259" key="1">
    <source>
        <dbReference type="Pfam" id="PF14644"/>
    </source>
</evidence>
<protein>
    <submittedName>
        <fullName evidence="2">Coiled-coil domain-containing protein 180</fullName>
    </submittedName>
</protein>
<feature type="domain" description="DUF4456" evidence="1">
    <location>
        <begin position="1"/>
        <end position="172"/>
    </location>
</feature>
<dbReference type="Pfam" id="PF14644">
    <property type="entry name" value="DUF4456"/>
    <property type="match status" value="1"/>
</dbReference>
<organism evidence="2 3">
    <name type="scientific">Chlamydotis macqueenii</name>
    <name type="common">Macqueen's bustard</name>
    <dbReference type="NCBI Taxonomy" id="187382"/>
    <lineage>
        <taxon>Eukaryota</taxon>
        <taxon>Metazoa</taxon>
        <taxon>Chordata</taxon>
        <taxon>Craniata</taxon>
        <taxon>Vertebrata</taxon>
        <taxon>Euteleostomi</taxon>
        <taxon>Archelosauria</taxon>
        <taxon>Archosauria</taxon>
        <taxon>Dinosauria</taxon>
        <taxon>Saurischia</taxon>
        <taxon>Theropoda</taxon>
        <taxon>Coelurosauria</taxon>
        <taxon>Aves</taxon>
        <taxon>Neognathae</taxon>
        <taxon>Neoaves</taxon>
        <taxon>Otidimorphae</taxon>
        <taxon>Otidiformes</taxon>
        <taxon>Otididae</taxon>
        <taxon>Chlamydotis</taxon>
    </lineage>
</organism>
<dbReference type="EMBL" id="KK737810">
    <property type="protein sequence ID" value="KFP37667.1"/>
    <property type="molecule type" value="Genomic_DNA"/>
</dbReference>
<gene>
    <name evidence="2" type="ORF">N324_12243</name>
</gene>